<dbReference type="EMBL" id="KN818554">
    <property type="protein sequence ID" value="KIL55184.1"/>
    <property type="molecule type" value="Genomic_DNA"/>
</dbReference>
<dbReference type="AlphaFoldDB" id="A0A0C2SMJ5"/>
<organism evidence="1 2">
    <name type="scientific">Amanita muscaria (strain Koide BX008)</name>
    <dbReference type="NCBI Taxonomy" id="946122"/>
    <lineage>
        <taxon>Eukaryota</taxon>
        <taxon>Fungi</taxon>
        <taxon>Dikarya</taxon>
        <taxon>Basidiomycota</taxon>
        <taxon>Agaricomycotina</taxon>
        <taxon>Agaricomycetes</taxon>
        <taxon>Agaricomycetidae</taxon>
        <taxon>Agaricales</taxon>
        <taxon>Pluteineae</taxon>
        <taxon>Amanitaceae</taxon>
        <taxon>Amanita</taxon>
    </lineage>
</organism>
<proteinExistence type="predicted"/>
<dbReference type="HOGENOM" id="CLU_2793453_0_0_1"/>
<sequence length="68" mass="6981">MTETDSKSDLVAFFIAEPILASLTSPSFAHLHLLAPVVSVAISGLPPVAPFVATSLSRLLCLSAQGSS</sequence>
<dbReference type="Proteomes" id="UP000054549">
    <property type="component" value="Unassembled WGS sequence"/>
</dbReference>
<name>A0A0C2SMJ5_AMAMK</name>
<dbReference type="InParanoid" id="A0A0C2SMJ5"/>
<accession>A0A0C2SMJ5</accession>
<protein>
    <submittedName>
        <fullName evidence="1">Uncharacterized protein</fullName>
    </submittedName>
</protein>
<evidence type="ECO:0000313" key="1">
    <source>
        <dbReference type="EMBL" id="KIL55184.1"/>
    </source>
</evidence>
<evidence type="ECO:0000313" key="2">
    <source>
        <dbReference type="Proteomes" id="UP000054549"/>
    </source>
</evidence>
<reference evidence="1 2" key="1">
    <citation type="submission" date="2014-04" db="EMBL/GenBank/DDBJ databases">
        <title>Evolutionary Origins and Diversification of the Mycorrhizal Mutualists.</title>
        <authorList>
            <consortium name="DOE Joint Genome Institute"/>
            <consortium name="Mycorrhizal Genomics Consortium"/>
            <person name="Kohler A."/>
            <person name="Kuo A."/>
            <person name="Nagy L.G."/>
            <person name="Floudas D."/>
            <person name="Copeland A."/>
            <person name="Barry K.W."/>
            <person name="Cichocki N."/>
            <person name="Veneault-Fourrey C."/>
            <person name="LaButti K."/>
            <person name="Lindquist E.A."/>
            <person name="Lipzen A."/>
            <person name="Lundell T."/>
            <person name="Morin E."/>
            <person name="Murat C."/>
            <person name="Riley R."/>
            <person name="Ohm R."/>
            <person name="Sun H."/>
            <person name="Tunlid A."/>
            <person name="Henrissat B."/>
            <person name="Grigoriev I.V."/>
            <person name="Hibbett D.S."/>
            <person name="Martin F."/>
        </authorList>
    </citation>
    <scope>NUCLEOTIDE SEQUENCE [LARGE SCALE GENOMIC DNA]</scope>
    <source>
        <strain evidence="1 2">Koide BX008</strain>
    </source>
</reference>
<keyword evidence="2" id="KW-1185">Reference proteome</keyword>
<gene>
    <name evidence="1" type="ORF">M378DRAFT_18172</name>
</gene>